<accession>R7YG76</accession>
<feature type="transmembrane region" description="Helical" evidence="2">
    <location>
        <begin position="58"/>
        <end position="82"/>
    </location>
</feature>
<dbReference type="Pfam" id="PF20684">
    <property type="entry name" value="Fung_rhodopsin"/>
    <property type="match status" value="1"/>
</dbReference>
<evidence type="ECO:0000313" key="5">
    <source>
        <dbReference type="Proteomes" id="UP000016924"/>
    </source>
</evidence>
<name>R7YG76_CONA1</name>
<feature type="domain" description="Rhodopsin" evidence="3">
    <location>
        <begin position="51"/>
        <end position="278"/>
    </location>
</feature>
<proteinExistence type="predicted"/>
<protein>
    <recommendedName>
        <fullName evidence="3">Rhodopsin domain-containing protein</fullName>
    </recommendedName>
</protein>
<keyword evidence="2" id="KW-1133">Transmembrane helix</keyword>
<evidence type="ECO:0000259" key="3">
    <source>
        <dbReference type="Pfam" id="PF20684"/>
    </source>
</evidence>
<dbReference type="InterPro" id="IPR049326">
    <property type="entry name" value="Rhodopsin_dom_fungi"/>
</dbReference>
<feature type="transmembrane region" description="Helical" evidence="2">
    <location>
        <begin position="134"/>
        <end position="159"/>
    </location>
</feature>
<dbReference type="Proteomes" id="UP000016924">
    <property type="component" value="Unassembled WGS sequence"/>
</dbReference>
<feature type="transmembrane region" description="Helical" evidence="2">
    <location>
        <begin position="216"/>
        <end position="236"/>
    </location>
</feature>
<feature type="region of interest" description="Disordered" evidence="1">
    <location>
        <begin position="301"/>
        <end position="365"/>
    </location>
</feature>
<dbReference type="AlphaFoldDB" id="R7YG76"/>
<feature type="transmembrane region" description="Helical" evidence="2">
    <location>
        <begin position="179"/>
        <end position="204"/>
    </location>
</feature>
<dbReference type="RefSeq" id="XP_007776217.1">
    <property type="nucleotide sequence ID" value="XM_007778027.1"/>
</dbReference>
<dbReference type="eggNOG" id="ENOG502SMZV">
    <property type="taxonomic scope" value="Eukaryota"/>
</dbReference>
<organism evidence="4 5">
    <name type="scientific">Coniosporium apollinis (strain CBS 100218)</name>
    <name type="common">Rock-inhabiting black yeast</name>
    <dbReference type="NCBI Taxonomy" id="1168221"/>
    <lineage>
        <taxon>Eukaryota</taxon>
        <taxon>Fungi</taxon>
        <taxon>Dikarya</taxon>
        <taxon>Ascomycota</taxon>
        <taxon>Pezizomycotina</taxon>
        <taxon>Dothideomycetes</taxon>
        <taxon>Dothideomycetes incertae sedis</taxon>
        <taxon>Coniosporium</taxon>
    </lineage>
</organism>
<feature type="compositionally biased region" description="Basic and acidic residues" evidence="1">
    <location>
        <begin position="348"/>
        <end position="357"/>
    </location>
</feature>
<keyword evidence="2" id="KW-0812">Transmembrane</keyword>
<evidence type="ECO:0000313" key="4">
    <source>
        <dbReference type="EMBL" id="EON60900.1"/>
    </source>
</evidence>
<feature type="compositionally biased region" description="Polar residues" evidence="1">
    <location>
        <begin position="310"/>
        <end position="333"/>
    </location>
</feature>
<dbReference type="OrthoDB" id="3897607at2759"/>
<evidence type="ECO:0000256" key="1">
    <source>
        <dbReference type="SAM" id="MobiDB-lite"/>
    </source>
</evidence>
<keyword evidence="5" id="KW-1185">Reference proteome</keyword>
<keyword evidence="2" id="KW-0472">Membrane</keyword>
<dbReference type="GeneID" id="19897421"/>
<dbReference type="PANTHER" id="PTHR39614">
    <property type="entry name" value="INTEGRAL MEMBRANE PROTEIN"/>
    <property type="match status" value="1"/>
</dbReference>
<dbReference type="OMA" id="AYIKYKM"/>
<sequence>MSEETGLPVLDGERFSTITPDDHGGIIYITVFLALTYSILTLGARVGIKWNMLGDDDWAMGAAQVVALGQYISVLVALSHGLGKSTSIVSSEEYAVVSKATYTSQILIIAALALAKCSVILLIRRVFTRDMKHFWMICTILLGLIGVWALASIITVSAGCSLTNLVPLTDDSQCPGYAARWKAVVALDVATELLFVILPVYLVWGLQMSRNLKLRVVLAFAFRIPVAAFALAFLNAVNTYRNHENTGVAYSAVIIWHQVELGYSLIAATIPCLKSFIKSFDTGFGLEVGYNTHPYGSANSRGYGNGTKGGQSFQMSSLKGSESTKDSSPQTLGQLRPEQIKNTTNIYHENDPPREDASITSGNSQEMIIRRDVQWDVRHDYVPHAK</sequence>
<feature type="transmembrane region" description="Helical" evidence="2">
    <location>
        <begin position="248"/>
        <end position="270"/>
    </location>
</feature>
<dbReference type="PANTHER" id="PTHR39614:SF2">
    <property type="entry name" value="INTEGRAL MEMBRANE PROTEIN"/>
    <property type="match status" value="1"/>
</dbReference>
<feature type="transmembrane region" description="Helical" evidence="2">
    <location>
        <begin position="102"/>
        <end position="122"/>
    </location>
</feature>
<dbReference type="EMBL" id="JH767554">
    <property type="protein sequence ID" value="EON60900.1"/>
    <property type="molecule type" value="Genomic_DNA"/>
</dbReference>
<dbReference type="STRING" id="1168221.R7YG76"/>
<dbReference type="HOGENOM" id="CLU_036632_1_0_1"/>
<reference evidence="5" key="1">
    <citation type="submission" date="2012-06" db="EMBL/GenBank/DDBJ databases">
        <title>The genome sequence of Coniosporium apollinis CBS 100218.</title>
        <authorList>
            <consortium name="The Broad Institute Genome Sequencing Platform"/>
            <person name="Cuomo C."/>
            <person name="Gorbushina A."/>
            <person name="Noack S."/>
            <person name="Walker B."/>
            <person name="Young S.K."/>
            <person name="Zeng Q."/>
            <person name="Gargeya S."/>
            <person name="Fitzgerald M."/>
            <person name="Haas B."/>
            <person name="Abouelleil A."/>
            <person name="Alvarado L."/>
            <person name="Arachchi H.M."/>
            <person name="Berlin A.M."/>
            <person name="Chapman S.B."/>
            <person name="Goldberg J."/>
            <person name="Griggs A."/>
            <person name="Gujja S."/>
            <person name="Hansen M."/>
            <person name="Howarth C."/>
            <person name="Imamovic A."/>
            <person name="Larimer J."/>
            <person name="McCowan C."/>
            <person name="Montmayeur A."/>
            <person name="Murphy C."/>
            <person name="Neiman D."/>
            <person name="Pearson M."/>
            <person name="Priest M."/>
            <person name="Roberts A."/>
            <person name="Saif S."/>
            <person name="Shea T."/>
            <person name="Sisk P."/>
            <person name="Sykes S."/>
            <person name="Wortman J."/>
            <person name="Nusbaum C."/>
            <person name="Birren B."/>
        </authorList>
    </citation>
    <scope>NUCLEOTIDE SEQUENCE [LARGE SCALE GENOMIC DNA]</scope>
    <source>
        <strain evidence="5">CBS 100218</strain>
    </source>
</reference>
<evidence type="ECO:0000256" key="2">
    <source>
        <dbReference type="SAM" id="Phobius"/>
    </source>
</evidence>
<feature type="transmembrane region" description="Helical" evidence="2">
    <location>
        <begin position="25"/>
        <end position="46"/>
    </location>
</feature>
<gene>
    <name evidence="4" type="ORF">W97_00110</name>
</gene>